<name>A0A410PWH7_9FIRM</name>
<dbReference type="KEGG" id="amij:EQM06_08775"/>
<evidence type="ECO:0000313" key="4">
    <source>
        <dbReference type="Proteomes" id="UP000287601"/>
    </source>
</evidence>
<evidence type="ECO:0000256" key="2">
    <source>
        <dbReference type="SAM" id="Phobius"/>
    </source>
</evidence>
<comment type="subcellular location">
    <subcellularLocation>
        <location evidence="1">Cell membrane</location>
        <topology evidence="1">Multi-pass membrane protein</topology>
    </subcellularLocation>
</comment>
<dbReference type="PIRSF" id="PIRSF018579">
    <property type="entry name" value="Sbp"/>
    <property type="match status" value="1"/>
</dbReference>
<feature type="transmembrane region" description="Helical" evidence="2">
    <location>
        <begin position="82"/>
        <end position="107"/>
    </location>
</feature>
<gene>
    <name evidence="3" type="ORF">EQM06_08775</name>
</gene>
<dbReference type="AlphaFoldDB" id="A0A410PWH7"/>
<keyword evidence="1 2" id="KW-0472">Membrane</keyword>
<dbReference type="Pfam" id="PF06947">
    <property type="entry name" value="DUF1290"/>
    <property type="match status" value="1"/>
</dbReference>
<keyword evidence="1" id="KW-1003">Cell membrane</keyword>
<dbReference type="EMBL" id="CP035281">
    <property type="protein sequence ID" value="QAT43303.1"/>
    <property type="molecule type" value="Genomic_DNA"/>
</dbReference>
<dbReference type="GO" id="GO:0005886">
    <property type="term" value="C:plasma membrane"/>
    <property type="evidence" value="ECO:0007669"/>
    <property type="project" value="UniProtKB-SubCell"/>
</dbReference>
<feature type="transmembrane region" description="Helical" evidence="2">
    <location>
        <begin position="57"/>
        <end position="76"/>
    </location>
</feature>
<sequence length="129" mass="14364">MIFAIIIGLALGLALGFGLDISYPAEYSFYITMGLLAAMDSIVGAARSMMEEKYNSLIFISGFVTNALLAMVLTYVGDKLGVPLYFAAIFVFGGRLFNNLAVLRRLAIDKYFERKNRKSELKNEQNIEE</sequence>
<keyword evidence="2" id="KW-1133">Transmembrane helix</keyword>
<dbReference type="OrthoDB" id="9812056at2"/>
<proteinExistence type="inferred from homology"/>
<feature type="transmembrane region" description="Helical" evidence="2">
    <location>
        <begin position="28"/>
        <end position="45"/>
    </location>
</feature>
<dbReference type="InterPro" id="IPR009709">
    <property type="entry name" value="DUF1290"/>
</dbReference>
<accession>A0A410PWH7</accession>
<evidence type="ECO:0000313" key="3">
    <source>
        <dbReference type="EMBL" id="QAT43303.1"/>
    </source>
</evidence>
<dbReference type="Proteomes" id="UP000287601">
    <property type="component" value="Chromosome"/>
</dbReference>
<reference evidence="3 4" key="1">
    <citation type="submission" date="2019-01" db="EMBL/GenBank/DDBJ databases">
        <title>Draft genomes of a novel of Aminipila strains.</title>
        <authorList>
            <person name="Ma S."/>
        </authorList>
    </citation>
    <scope>NUCLEOTIDE SEQUENCE [LARGE SCALE GENOMIC DNA]</scope>
    <source>
        <strain evidence="4">JN-39</strain>
    </source>
</reference>
<protein>
    <submittedName>
        <fullName evidence="3">DUF1290 domain-containing protein</fullName>
    </submittedName>
</protein>
<evidence type="ECO:0000256" key="1">
    <source>
        <dbReference type="PIRNR" id="PIRNR018579"/>
    </source>
</evidence>
<dbReference type="RefSeq" id="WP_128745992.1">
    <property type="nucleotide sequence ID" value="NZ_CP035281.1"/>
</dbReference>
<organism evidence="3 4">
    <name type="scientific">Aminipila luticellarii</name>
    <dbReference type="NCBI Taxonomy" id="2507160"/>
    <lineage>
        <taxon>Bacteria</taxon>
        <taxon>Bacillati</taxon>
        <taxon>Bacillota</taxon>
        <taxon>Clostridia</taxon>
        <taxon>Peptostreptococcales</taxon>
        <taxon>Anaerovoracaceae</taxon>
        <taxon>Aminipila</taxon>
    </lineage>
</organism>
<keyword evidence="4" id="KW-1185">Reference proteome</keyword>
<comment type="similarity">
    <text evidence="1">Belongs to the sbp family.</text>
</comment>
<keyword evidence="1 2" id="KW-0812">Transmembrane</keyword>